<dbReference type="PROSITE" id="PS51257">
    <property type="entry name" value="PROKAR_LIPOPROTEIN"/>
    <property type="match status" value="1"/>
</dbReference>
<organism evidence="2 3">
    <name type="scientific">Hoylesella timonensis</name>
    <dbReference type="NCBI Taxonomy" id="386414"/>
    <lineage>
        <taxon>Bacteria</taxon>
        <taxon>Pseudomonadati</taxon>
        <taxon>Bacteroidota</taxon>
        <taxon>Bacteroidia</taxon>
        <taxon>Bacteroidales</taxon>
        <taxon>Prevotellaceae</taxon>
        <taxon>Hoylesella</taxon>
    </lineage>
</organism>
<keyword evidence="1" id="KW-0732">Signal</keyword>
<dbReference type="RefSeq" id="WP_025072921.1">
    <property type="nucleotide sequence ID" value="NZ_PNGI01000002.1"/>
</dbReference>
<dbReference type="Gene3D" id="1.25.40.10">
    <property type="entry name" value="Tetratricopeptide repeat domain"/>
    <property type="match status" value="1"/>
</dbReference>
<evidence type="ECO:0000256" key="1">
    <source>
        <dbReference type="SAM" id="SignalP"/>
    </source>
</evidence>
<dbReference type="AlphaFoldDB" id="A0A2N6Q813"/>
<evidence type="ECO:0008006" key="4">
    <source>
        <dbReference type="Google" id="ProtNLM"/>
    </source>
</evidence>
<proteinExistence type="predicted"/>
<dbReference type="EMBL" id="PNGI01000002">
    <property type="protein sequence ID" value="PMC11144.1"/>
    <property type="molecule type" value="Genomic_DNA"/>
</dbReference>
<comment type="caution">
    <text evidence="2">The sequence shown here is derived from an EMBL/GenBank/DDBJ whole genome shotgun (WGS) entry which is preliminary data.</text>
</comment>
<protein>
    <recommendedName>
        <fullName evidence="4">Tetratricopeptide repeat protein</fullName>
    </recommendedName>
</protein>
<dbReference type="Proteomes" id="UP000235661">
    <property type="component" value="Unassembled WGS sequence"/>
</dbReference>
<accession>A0A2N6Q813</accession>
<dbReference type="InterPro" id="IPR011990">
    <property type="entry name" value="TPR-like_helical_dom_sf"/>
</dbReference>
<dbReference type="STRING" id="1122992.GCA_000455445_02679"/>
<name>A0A2N6Q813_9BACT</name>
<gene>
    <name evidence="2" type="ORF">CJ232_02280</name>
</gene>
<feature type="signal peptide" evidence="1">
    <location>
        <begin position="1"/>
        <end position="20"/>
    </location>
</feature>
<feature type="chain" id="PRO_5014763036" description="Tetratricopeptide repeat protein" evidence="1">
    <location>
        <begin position="21"/>
        <end position="247"/>
    </location>
</feature>
<evidence type="ECO:0000313" key="3">
    <source>
        <dbReference type="Proteomes" id="UP000235661"/>
    </source>
</evidence>
<sequence>MKKNILSLLLLGIFSCTVSAKKDVVLNKIQNKIDTCFVLSFKNPKAYDDLEKDLTAGYKTAKSENMKSYYLYWLSYMTYYKAVSAFKEADLEKSQKFAEQAMGYLEKMKKKDSEYYSLMAYEQVFYFQFIKRQDMFIFMEKLNKNLKLSMDMGATNPRAYFVNGYYDYYTPKEYGGKKKTEKLLLKAIKMKNSDAPFSPTWGIVDSYSILIQYYIENGNKAKAKAMYQQAIKRFPTSRDILRLKNKL</sequence>
<evidence type="ECO:0000313" key="2">
    <source>
        <dbReference type="EMBL" id="PMC11144.1"/>
    </source>
</evidence>
<reference evidence="2 3" key="1">
    <citation type="submission" date="2017-09" db="EMBL/GenBank/DDBJ databases">
        <title>Bacterial strain isolated from the female urinary microbiota.</title>
        <authorList>
            <person name="Thomas-White K."/>
            <person name="Kumar N."/>
            <person name="Forster S."/>
            <person name="Putonti C."/>
            <person name="Lawley T."/>
            <person name="Wolfe A.J."/>
        </authorList>
    </citation>
    <scope>NUCLEOTIDE SEQUENCE [LARGE SCALE GENOMIC DNA]</scope>
    <source>
        <strain evidence="2 3">UMB0818</strain>
    </source>
</reference>